<feature type="transmembrane region" description="Helical" evidence="1">
    <location>
        <begin position="47"/>
        <end position="66"/>
    </location>
</feature>
<dbReference type="EMBL" id="KI913990">
    <property type="protein sequence ID" value="ETV93709.1"/>
    <property type="molecule type" value="Genomic_DNA"/>
</dbReference>
<feature type="transmembrane region" description="Helical" evidence="1">
    <location>
        <begin position="217"/>
        <end position="236"/>
    </location>
</feature>
<feature type="transmembrane region" description="Helical" evidence="1">
    <location>
        <begin position="415"/>
        <end position="435"/>
    </location>
</feature>
<dbReference type="SUPFAM" id="SSF103473">
    <property type="entry name" value="MFS general substrate transporter"/>
    <property type="match status" value="1"/>
</dbReference>
<dbReference type="PANTHER" id="PTHR11360:SF317">
    <property type="entry name" value="MAJOR FACILITATOR SUPERFAMILY (MFS) PROFILE DOMAIN-CONTAINING PROTEIN-RELATED"/>
    <property type="match status" value="1"/>
</dbReference>
<evidence type="ECO:0000313" key="2">
    <source>
        <dbReference type="EMBL" id="ETV93709.1"/>
    </source>
</evidence>
<dbReference type="PANTHER" id="PTHR11360">
    <property type="entry name" value="MONOCARBOXYLATE TRANSPORTER"/>
    <property type="match status" value="1"/>
</dbReference>
<dbReference type="GO" id="GO:0022857">
    <property type="term" value="F:transmembrane transporter activity"/>
    <property type="evidence" value="ECO:0007669"/>
    <property type="project" value="InterPro"/>
</dbReference>
<keyword evidence="1" id="KW-0472">Membrane</keyword>
<feature type="transmembrane region" description="Helical" evidence="1">
    <location>
        <begin position="447"/>
        <end position="466"/>
    </location>
</feature>
<feature type="transmembrane region" description="Helical" evidence="1">
    <location>
        <begin position="114"/>
        <end position="134"/>
    </location>
</feature>
<evidence type="ECO:0000256" key="1">
    <source>
        <dbReference type="SAM" id="Phobius"/>
    </source>
</evidence>
<reference evidence="2" key="1">
    <citation type="submission" date="2013-12" db="EMBL/GenBank/DDBJ databases">
        <title>The Genome Sequence of Aphanomyces invadans NJM9701.</title>
        <authorList>
            <consortium name="The Broad Institute Genomics Platform"/>
            <person name="Russ C."/>
            <person name="Tyler B."/>
            <person name="van West P."/>
            <person name="Dieguez-Uribeondo J."/>
            <person name="Young S.K."/>
            <person name="Zeng Q."/>
            <person name="Gargeya S."/>
            <person name="Fitzgerald M."/>
            <person name="Abouelleil A."/>
            <person name="Alvarado L."/>
            <person name="Chapman S.B."/>
            <person name="Gainer-Dewar J."/>
            <person name="Goldberg J."/>
            <person name="Griggs A."/>
            <person name="Gujja S."/>
            <person name="Hansen M."/>
            <person name="Howarth C."/>
            <person name="Imamovic A."/>
            <person name="Ireland A."/>
            <person name="Larimer J."/>
            <person name="McCowan C."/>
            <person name="Murphy C."/>
            <person name="Pearson M."/>
            <person name="Poon T.W."/>
            <person name="Priest M."/>
            <person name="Roberts A."/>
            <person name="Saif S."/>
            <person name="Shea T."/>
            <person name="Sykes S."/>
            <person name="Wortman J."/>
            <person name="Nusbaum C."/>
            <person name="Birren B."/>
        </authorList>
    </citation>
    <scope>NUCLEOTIDE SEQUENCE [LARGE SCALE GENOMIC DNA]</scope>
    <source>
        <strain evidence="2">NJM9701</strain>
    </source>
</reference>
<accession>A0A024TI83</accession>
<name>A0A024TI83_9STRA</name>
<dbReference type="GeneID" id="20089523"/>
<dbReference type="Gene3D" id="1.20.1250.20">
    <property type="entry name" value="MFS general substrate transporter like domains"/>
    <property type="match status" value="1"/>
</dbReference>
<keyword evidence="1" id="KW-1133">Transmembrane helix</keyword>
<keyword evidence="1" id="KW-0812">Transmembrane</keyword>
<organism evidence="2">
    <name type="scientific">Aphanomyces invadans</name>
    <dbReference type="NCBI Taxonomy" id="157072"/>
    <lineage>
        <taxon>Eukaryota</taxon>
        <taxon>Sar</taxon>
        <taxon>Stramenopiles</taxon>
        <taxon>Oomycota</taxon>
        <taxon>Saprolegniomycetes</taxon>
        <taxon>Saprolegniales</taxon>
        <taxon>Verrucalvaceae</taxon>
        <taxon>Aphanomyces</taxon>
    </lineage>
</organism>
<dbReference type="VEuPathDB" id="FungiDB:H310_12473"/>
<dbReference type="InterPro" id="IPR050327">
    <property type="entry name" value="Proton-linked_MCT"/>
</dbReference>
<feature type="transmembrane region" description="Helical" evidence="1">
    <location>
        <begin position="86"/>
        <end position="107"/>
    </location>
</feature>
<dbReference type="AlphaFoldDB" id="A0A024TI83"/>
<proteinExistence type="predicted"/>
<dbReference type="OrthoDB" id="410267at2759"/>
<protein>
    <recommendedName>
        <fullName evidence="3">Major facilitator superfamily (MFS) profile domain-containing protein</fullName>
    </recommendedName>
</protein>
<gene>
    <name evidence="2" type="ORF">H310_12473</name>
</gene>
<evidence type="ECO:0008006" key="3">
    <source>
        <dbReference type="Google" id="ProtNLM"/>
    </source>
</evidence>
<feature type="transmembrane region" description="Helical" evidence="1">
    <location>
        <begin position="478"/>
        <end position="497"/>
    </location>
</feature>
<sequence>MSCIANYWRIFVPVKSTAELSAEEWLFVVPWGPNDFITSSCVRFTRWRLLVMSIFGHVCVGSFLAFNTLVDGLDVHFYSHHTGDTIQTMLLSFVFFGFSAAFIGPFVENHPPRTSLAVGTSLVATGYFLSQMAVVGRSPIVLTIGFSAFSGTGFGVVLIALTSGVQKWFPDCRGLASGLCMFGLGLGFTGFTLFYTWLLKRIGPYDPVQDITAIPHVFWSSGIGLVGVLAVCAAVVRTPPPTFEVNGQDIHCIPVSRAPRHDVIHDEFLKAGMTLVNFNLLQEPHDAMTDVRYFQQVKAMTLLQCITSLDFACLFIAFAANSIPGMLFASEVYDIAAGVFSQSSSAANHLVLQGFVANSIGRLVCPAISDLLIRVFYTNPAFARKAVFVALLTAQLVAFGFVSDRATMTFESTSVVVIVVVFCSGGGFALLPCFITDMFGVYHTATMCGLALTCWSLRSVVVGYAFHAFQVTPESLGHQFNALLILVAVGWAASLIVRTNTMDRFYVGYQLSLCGKVVVRLGGGGIHLDEGSMSVMETARERVSTVK</sequence>
<dbReference type="RefSeq" id="XP_008877750.1">
    <property type="nucleotide sequence ID" value="XM_008879528.1"/>
</dbReference>
<feature type="transmembrane region" description="Helical" evidence="1">
    <location>
        <begin position="385"/>
        <end position="403"/>
    </location>
</feature>
<dbReference type="InterPro" id="IPR036259">
    <property type="entry name" value="MFS_trans_sf"/>
</dbReference>
<feature type="transmembrane region" description="Helical" evidence="1">
    <location>
        <begin position="174"/>
        <end position="197"/>
    </location>
</feature>
<feature type="transmembrane region" description="Helical" evidence="1">
    <location>
        <begin position="140"/>
        <end position="162"/>
    </location>
</feature>
<dbReference type="InterPro" id="IPR011701">
    <property type="entry name" value="MFS"/>
</dbReference>
<dbReference type="Pfam" id="PF07690">
    <property type="entry name" value="MFS_1"/>
    <property type="match status" value="1"/>
</dbReference>